<accession>A0A2T1EBI1</accession>
<dbReference type="InterPro" id="IPR000073">
    <property type="entry name" value="AB_hydrolase_1"/>
</dbReference>
<evidence type="ECO:0000259" key="1">
    <source>
        <dbReference type="Pfam" id="PF12697"/>
    </source>
</evidence>
<dbReference type="GO" id="GO:0052689">
    <property type="term" value="F:carboxylic ester hydrolase activity"/>
    <property type="evidence" value="ECO:0007669"/>
    <property type="project" value="TreeGrafter"/>
</dbReference>
<dbReference type="PANTHER" id="PTHR42886">
    <property type="entry name" value="RE40534P-RELATED"/>
    <property type="match status" value="1"/>
</dbReference>
<evidence type="ECO:0000313" key="3">
    <source>
        <dbReference type="Proteomes" id="UP000239576"/>
    </source>
</evidence>
<comment type="caution">
    <text evidence="2">The sequence shown here is derived from an EMBL/GenBank/DDBJ whole genome shotgun (WGS) entry which is preliminary data.</text>
</comment>
<gene>
    <name evidence="2" type="ORF">C7B82_09785</name>
</gene>
<name>A0A2T1EBI1_9CYAN</name>
<dbReference type="GO" id="GO:0055088">
    <property type="term" value="P:lipid homeostasis"/>
    <property type="evidence" value="ECO:0007669"/>
    <property type="project" value="TreeGrafter"/>
</dbReference>
<dbReference type="Proteomes" id="UP000239576">
    <property type="component" value="Unassembled WGS sequence"/>
</dbReference>
<evidence type="ECO:0000313" key="2">
    <source>
        <dbReference type="EMBL" id="PSB30053.1"/>
    </source>
</evidence>
<dbReference type="InterPro" id="IPR029058">
    <property type="entry name" value="AB_hydrolase_fold"/>
</dbReference>
<reference evidence="2 3" key="2">
    <citation type="submission" date="2018-03" db="EMBL/GenBank/DDBJ databases">
        <title>The ancient ancestry and fast evolution of plastids.</title>
        <authorList>
            <person name="Moore K.R."/>
            <person name="Magnabosco C."/>
            <person name="Momper L."/>
            <person name="Gold D.A."/>
            <person name="Bosak T."/>
            <person name="Fournier G.P."/>
        </authorList>
    </citation>
    <scope>NUCLEOTIDE SEQUENCE [LARGE SCALE GENOMIC DNA]</scope>
    <source>
        <strain evidence="2 3">ULC18</strain>
    </source>
</reference>
<dbReference type="RefSeq" id="WP_106256118.1">
    <property type="nucleotide sequence ID" value="NZ_CAWNSW010000006.1"/>
</dbReference>
<dbReference type="AlphaFoldDB" id="A0A2T1EBI1"/>
<reference evidence="3" key="1">
    <citation type="submission" date="2018-02" db="EMBL/GenBank/DDBJ databases">
        <authorList>
            <person name="Moore K."/>
            <person name="Momper L."/>
        </authorList>
    </citation>
    <scope>NUCLEOTIDE SEQUENCE [LARGE SCALE GENOMIC DNA]</scope>
    <source>
        <strain evidence="3">ULC18</strain>
    </source>
</reference>
<dbReference type="GO" id="GO:0042171">
    <property type="term" value="F:lysophosphatidic acid acyltransferase activity"/>
    <property type="evidence" value="ECO:0007669"/>
    <property type="project" value="TreeGrafter"/>
</dbReference>
<dbReference type="Pfam" id="PF12697">
    <property type="entry name" value="Abhydrolase_6"/>
    <property type="match status" value="1"/>
</dbReference>
<organism evidence="2 3">
    <name type="scientific">Stenomitos frigidus ULC18</name>
    <dbReference type="NCBI Taxonomy" id="2107698"/>
    <lineage>
        <taxon>Bacteria</taxon>
        <taxon>Bacillati</taxon>
        <taxon>Cyanobacteriota</taxon>
        <taxon>Cyanophyceae</taxon>
        <taxon>Leptolyngbyales</taxon>
        <taxon>Leptolyngbyaceae</taxon>
        <taxon>Stenomitos</taxon>
    </lineage>
</organism>
<dbReference type="OrthoDB" id="9806902at2"/>
<dbReference type="GO" id="GO:0006654">
    <property type="term" value="P:phosphatidic acid biosynthetic process"/>
    <property type="evidence" value="ECO:0007669"/>
    <property type="project" value="TreeGrafter"/>
</dbReference>
<dbReference type="EMBL" id="PVWK01000056">
    <property type="protein sequence ID" value="PSB30053.1"/>
    <property type="molecule type" value="Genomic_DNA"/>
</dbReference>
<dbReference type="PANTHER" id="PTHR42886:SF42">
    <property type="entry name" value="ALPHA_BETA-HYDROLASES SUPERFAMILY PROTEIN"/>
    <property type="match status" value="1"/>
</dbReference>
<keyword evidence="3" id="KW-1185">Reference proteome</keyword>
<dbReference type="SUPFAM" id="SSF53474">
    <property type="entry name" value="alpha/beta-Hydrolases"/>
    <property type="match status" value="1"/>
</dbReference>
<proteinExistence type="predicted"/>
<sequence length="264" mass="29950">MQLELISRSPTNHENGNSILFVHGAYHAAWCWEEHFLDYFSNSGYFAYALSLRGHGNSESFALQKVGFNEYLEDIKQTIQKLGQQTILVGHSLGGMLVQKYIETNAVPAAVIMSATTPQGLNAVGKRLLSLYPIKTMQMLLTGNPNTFWHSSQVIQNMFLSPEITEDKKNHYTKRIVSQSEPGHLMLKELPSLKFNRPIKPQRILVLKGKKDALIQDRECNMLADIHQVRPVFLDQLPHDLMLGENWKLAADTTLNWLQAEGLH</sequence>
<dbReference type="Gene3D" id="3.40.50.1820">
    <property type="entry name" value="alpha/beta hydrolase"/>
    <property type="match status" value="1"/>
</dbReference>
<feature type="domain" description="AB hydrolase-1" evidence="1">
    <location>
        <begin position="19"/>
        <end position="239"/>
    </location>
</feature>
<protein>
    <recommendedName>
        <fullName evidence="1">AB hydrolase-1 domain-containing protein</fullName>
    </recommendedName>
</protein>